<accession>A0ABR4H6Q3</accession>
<evidence type="ECO:0000256" key="2">
    <source>
        <dbReference type="ARBA" id="ARBA00022833"/>
    </source>
</evidence>
<dbReference type="InterPro" id="IPR051615">
    <property type="entry name" value="Transcr_Regulatory_Elem"/>
</dbReference>
<evidence type="ECO:0000256" key="4">
    <source>
        <dbReference type="ARBA" id="ARBA00023125"/>
    </source>
</evidence>
<evidence type="ECO:0000256" key="5">
    <source>
        <dbReference type="ARBA" id="ARBA00023163"/>
    </source>
</evidence>
<feature type="domain" description="Xylanolytic transcriptional activator regulatory" evidence="7">
    <location>
        <begin position="295"/>
        <end position="367"/>
    </location>
</feature>
<proteinExistence type="predicted"/>
<dbReference type="Proteomes" id="UP001610334">
    <property type="component" value="Unassembled WGS sequence"/>
</dbReference>
<dbReference type="PANTHER" id="PTHR31313">
    <property type="entry name" value="TY1 ENHANCER ACTIVATOR"/>
    <property type="match status" value="1"/>
</dbReference>
<organism evidence="8 9">
    <name type="scientific">Aspergillus granulosus</name>
    <dbReference type="NCBI Taxonomy" id="176169"/>
    <lineage>
        <taxon>Eukaryota</taxon>
        <taxon>Fungi</taxon>
        <taxon>Dikarya</taxon>
        <taxon>Ascomycota</taxon>
        <taxon>Pezizomycotina</taxon>
        <taxon>Eurotiomycetes</taxon>
        <taxon>Eurotiomycetidae</taxon>
        <taxon>Eurotiales</taxon>
        <taxon>Aspergillaceae</taxon>
        <taxon>Aspergillus</taxon>
        <taxon>Aspergillus subgen. Nidulantes</taxon>
    </lineage>
</organism>
<evidence type="ECO:0000256" key="3">
    <source>
        <dbReference type="ARBA" id="ARBA00023015"/>
    </source>
</evidence>
<evidence type="ECO:0000256" key="1">
    <source>
        <dbReference type="ARBA" id="ARBA00022723"/>
    </source>
</evidence>
<dbReference type="InterPro" id="IPR007219">
    <property type="entry name" value="XnlR_reg_dom"/>
</dbReference>
<keyword evidence="5" id="KW-0804">Transcription</keyword>
<name>A0ABR4H6Q3_9EURO</name>
<keyword evidence="6" id="KW-0539">Nucleus</keyword>
<keyword evidence="2" id="KW-0862">Zinc</keyword>
<reference evidence="8 9" key="1">
    <citation type="submission" date="2024-07" db="EMBL/GenBank/DDBJ databases">
        <title>Section-level genome sequencing and comparative genomics of Aspergillus sections Usti and Cavernicolus.</title>
        <authorList>
            <consortium name="Lawrence Berkeley National Laboratory"/>
            <person name="Nybo J.L."/>
            <person name="Vesth T.C."/>
            <person name="Theobald S."/>
            <person name="Frisvad J.C."/>
            <person name="Larsen T.O."/>
            <person name="Kjaerboelling I."/>
            <person name="Rothschild-Mancinelli K."/>
            <person name="Lyhne E.K."/>
            <person name="Kogle M.E."/>
            <person name="Barry K."/>
            <person name="Clum A."/>
            <person name="Na H."/>
            <person name="Ledsgaard L."/>
            <person name="Lin J."/>
            <person name="Lipzen A."/>
            <person name="Kuo A."/>
            <person name="Riley R."/>
            <person name="Mondo S."/>
            <person name="Labutti K."/>
            <person name="Haridas S."/>
            <person name="Pangalinan J."/>
            <person name="Salamov A.A."/>
            <person name="Simmons B.A."/>
            <person name="Magnuson J.K."/>
            <person name="Chen J."/>
            <person name="Drula E."/>
            <person name="Henrissat B."/>
            <person name="Wiebenga A."/>
            <person name="Lubbers R.J."/>
            <person name="Gomes A.C."/>
            <person name="Makela M.R."/>
            <person name="Stajich J."/>
            <person name="Grigoriev I.V."/>
            <person name="Mortensen U.H."/>
            <person name="De Vries R.P."/>
            <person name="Baker S.E."/>
            <person name="Andersen M.R."/>
        </authorList>
    </citation>
    <scope>NUCLEOTIDE SEQUENCE [LARGE SCALE GENOMIC DNA]</scope>
    <source>
        <strain evidence="8 9">CBS 588.65</strain>
    </source>
</reference>
<evidence type="ECO:0000313" key="9">
    <source>
        <dbReference type="Proteomes" id="UP001610334"/>
    </source>
</evidence>
<gene>
    <name evidence="8" type="ORF">BJX63DRAFT_422580</name>
</gene>
<dbReference type="Pfam" id="PF04082">
    <property type="entry name" value="Fungal_trans"/>
    <property type="match status" value="1"/>
</dbReference>
<keyword evidence="4" id="KW-0238">DNA-binding</keyword>
<dbReference type="PANTHER" id="PTHR31313:SF81">
    <property type="entry name" value="TY1 ENHANCER ACTIVATOR"/>
    <property type="match status" value="1"/>
</dbReference>
<keyword evidence="9" id="KW-1185">Reference proteome</keyword>
<dbReference type="EMBL" id="JBFXLT010000062">
    <property type="protein sequence ID" value="KAL2811091.1"/>
    <property type="molecule type" value="Genomic_DNA"/>
</dbReference>
<keyword evidence="1" id="KW-0479">Metal-binding</keyword>
<evidence type="ECO:0000313" key="8">
    <source>
        <dbReference type="EMBL" id="KAL2811091.1"/>
    </source>
</evidence>
<protein>
    <recommendedName>
        <fullName evidence="7">Xylanolytic transcriptional activator regulatory domain-containing protein</fullName>
    </recommendedName>
</protein>
<evidence type="ECO:0000256" key="6">
    <source>
        <dbReference type="ARBA" id="ARBA00023242"/>
    </source>
</evidence>
<dbReference type="SMART" id="SM00906">
    <property type="entry name" value="Fungal_trans"/>
    <property type="match status" value="1"/>
</dbReference>
<dbReference type="CDD" id="cd12148">
    <property type="entry name" value="fungal_TF_MHR"/>
    <property type="match status" value="1"/>
</dbReference>
<comment type="caution">
    <text evidence="8">The sequence shown here is derived from an EMBL/GenBank/DDBJ whole genome shotgun (WGS) entry which is preliminary data.</text>
</comment>
<evidence type="ECO:0000259" key="7">
    <source>
        <dbReference type="SMART" id="SM00906"/>
    </source>
</evidence>
<keyword evidence="3" id="KW-0805">Transcription regulation</keyword>
<sequence length="637" mass="70819">MAKILATTANALNNTDSSRYAASFEERCQHMDDLCKRLEGLAQTLNECLLTAQMEKHQQAQGSTSRVEAEQPPLLASTPVVAVPKIRSVANESRGFGLSSISESSSKRRGKETQVYPASVDPVGHMVADSYGRLRYVPTRTLITSSHNKDHRYIGGAANNLMIEAIQNLSPGDASKHAPSAEDGEVSLPFFIQGQIWPELPYLPRANDLGRPPRYVSDMLVGIYFDQLHYTFPILYKPDFMRRYHHLNTAKRDDTIDRGFLSVFFALCACASSLLPRSTGCSSLPGIEYYQKALLMNFASTGEAFIEQKGVSSGTPNSAEYIESQVARCIWWSVFTIDCLMSICLGRPMASDEADCCCDLPFDISNEDLEHFGVPHNPSPPALSPMAGFLAFTRLCRIAARVHRFYSSNRMRGRDTLMNDWTRLLPTIEDLIRALDDWLQELPNEIRFSANVTTQNGPHLTMCVVVFILHSATIMNLYRPLAAHYIPATQSPEGLNLSASIANPSSECINAARSCIQAAELIRERVAPSHHLAFCVQYLTVSGILLLSMTDEENALALLPDVHNALRFLGDLETIWPGASRSRVILDKLLQNPLRRVAEDNQAADSNTSFPSLPVLDEWLWEQFPDSSEVFLNLNNN</sequence>